<gene>
    <name evidence="1" type="ORF">C7B45_05620</name>
</gene>
<evidence type="ECO:0000313" key="2">
    <source>
        <dbReference type="Proteomes" id="UP000241848"/>
    </source>
</evidence>
<reference evidence="1 2" key="1">
    <citation type="journal article" date="2014" name="BMC Genomics">
        <title>Comparison of environmental and isolate Sulfobacillus genomes reveals diverse carbon, sulfur, nitrogen, and hydrogen metabolisms.</title>
        <authorList>
            <person name="Justice N.B."/>
            <person name="Norman A."/>
            <person name="Brown C.T."/>
            <person name="Singh A."/>
            <person name="Thomas B.C."/>
            <person name="Banfield J.F."/>
        </authorList>
    </citation>
    <scope>NUCLEOTIDE SEQUENCE [LARGE SCALE GENOMIC DNA]</scope>
    <source>
        <strain evidence="1">AMDSBA3</strain>
    </source>
</reference>
<dbReference type="Proteomes" id="UP000241848">
    <property type="component" value="Unassembled WGS sequence"/>
</dbReference>
<dbReference type="EMBL" id="PXYV01000012">
    <property type="protein sequence ID" value="PSR22805.1"/>
    <property type="molecule type" value="Genomic_DNA"/>
</dbReference>
<evidence type="ECO:0000313" key="1">
    <source>
        <dbReference type="EMBL" id="PSR22805.1"/>
    </source>
</evidence>
<protein>
    <submittedName>
        <fullName evidence="1">Uncharacterized protein</fullName>
    </submittedName>
</protein>
<accession>A0A2T2WKP4</accession>
<dbReference type="AlphaFoldDB" id="A0A2T2WKP4"/>
<proteinExistence type="predicted"/>
<comment type="caution">
    <text evidence="1">The sequence shown here is derived from an EMBL/GenBank/DDBJ whole genome shotgun (WGS) entry which is preliminary data.</text>
</comment>
<organism evidence="1 2">
    <name type="scientific">Sulfobacillus acidophilus</name>
    <dbReference type="NCBI Taxonomy" id="53633"/>
    <lineage>
        <taxon>Bacteria</taxon>
        <taxon>Bacillati</taxon>
        <taxon>Bacillota</taxon>
        <taxon>Clostridia</taxon>
        <taxon>Eubacteriales</taxon>
        <taxon>Clostridiales Family XVII. Incertae Sedis</taxon>
        <taxon>Sulfobacillus</taxon>
    </lineage>
</organism>
<sequence length="69" mass="7702">MIVSWLWHQPDGLRFAFGVRRTSVAYAKARMIGGEPQNVREPRCLPASAMTAVAPLMWIIFAKSDQAKA</sequence>
<name>A0A2T2WKP4_9FIRM</name>